<proteinExistence type="predicted"/>
<comment type="caution">
    <text evidence="1">The sequence shown here is derived from an EMBL/GenBank/DDBJ whole genome shotgun (WGS) entry which is preliminary data.</text>
</comment>
<name>A0A8T1X2M7_9STRA</name>
<protein>
    <submittedName>
        <fullName evidence="1">Uncharacterized protein</fullName>
    </submittedName>
</protein>
<evidence type="ECO:0000313" key="2">
    <source>
        <dbReference type="Proteomes" id="UP000693981"/>
    </source>
</evidence>
<dbReference type="AlphaFoldDB" id="A0A8T1X2M7"/>
<sequence length="154" mass="18412">MGDVRTEIWMEIFDFADMVTRFELENRKIWRQLQVLDVTVSQVMRVQRTTLKWARENRLFIGRYERGVSATKYVCYNLLLIAFGHANRYEIEPVEDDDEDEIDPSSVGHLFTVHNHLGHIVTRGCSRERMAQVILERYRQFWRNTVQNDIRYAA</sequence>
<keyword evidence="2" id="KW-1185">Reference proteome</keyword>
<reference evidence="1" key="1">
    <citation type="submission" date="2021-02" db="EMBL/GenBank/DDBJ databases">
        <authorList>
            <person name="Palmer J.M."/>
        </authorList>
    </citation>
    <scope>NUCLEOTIDE SEQUENCE</scope>
    <source>
        <strain evidence="1">SCRP23</strain>
    </source>
</reference>
<organism evidence="1 2">
    <name type="scientific">Phytophthora boehmeriae</name>
    <dbReference type="NCBI Taxonomy" id="109152"/>
    <lineage>
        <taxon>Eukaryota</taxon>
        <taxon>Sar</taxon>
        <taxon>Stramenopiles</taxon>
        <taxon>Oomycota</taxon>
        <taxon>Peronosporomycetes</taxon>
        <taxon>Peronosporales</taxon>
        <taxon>Peronosporaceae</taxon>
        <taxon>Phytophthora</taxon>
    </lineage>
</organism>
<gene>
    <name evidence="1" type="ORF">PHYBOEH_008639</name>
</gene>
<accession>A0A8T1X2M7</accession>
<dbReference type="Proteomes" id="UP000693981">
    <property type="component" value="Unassembled WGS sequence"/>
</dbReference>
<evidence type="ECO:0000313" key="1">
    <source>
        <dbReference type="EMBL" id="KAG7399514.1"/>
    </source>
</evidence>
<dbReference type="EMBL" id="JAGDFL010000051">
    <property type="protein sequence ID" value="KAG7399514.1"/>
    <property type="molecule type" value="Genomic_DNA"/>
</dbReference>